<accession>A0A167AGI0</accession>
<evidence type="ECO:0000313" key="2">
    <source>
        <dbReference type="EMBL" id="OAB70995.1"/>
    </source>
</evidence>
<reference evidence="2 3" key="1">
    <citation type="submission" date="2016-02" db="EMBL/GenBank/DDBJ databases">
        <title>Paenibacillus sp. LPB0068, isolated from Crassostrea gigas.</title>
        <authorList>
            <person name="Shin S.-K."/>
            <person name="Yi H."/>
        </authorList>
    </citation>
    <scope>NUCLEOTIDE SEQUENCE [LARGE SCALE GENOMIC DNA]</scope>
    <source>
        <strain evidence="2 3">LPB0068</strain>
    </source>
</reference>
<organism evidence="2 3">
    <name type="scientific">Paenibacillus crassostreae</name>
    <dbReference type="NCBI Taxonomy" id="1763538"/>
    <lineage>
        <taxon>Bacteria</taxon>
        <taxon>Bacillati</taxon>
        <taxon>Bacillota</taxon>
        <taxon>Bacilli</taxon>
        <taxon>Bacillales</taxon>
        <taxon>Paenibacillaceae</taxon>
        <taxon>Paenibacillus</taxon>
    </lineage>
</organism>
<dbReference type="KEGG" id="pcx:LPB68_08600"/>
<dbReference type="EMBL" id="LSFN01000044">
    <property type="protein sequence ID" value="OAB70995.1"/>
    <property type="molecule type" value="Genomic_DNA"/>
</dbReference>
<proteinExistence type="predicted"/>
<evidence type="ECO:0000313" key="3">
    <source>
        <dbReference type="Proteomes" id="UP000077134"/>
    </source>
</evidence>
<keyword evidence="1" id="KW-0175">Coiled coil</keyword>
<dbReference type="OrthoDB" id="2571140at2"/>
<protein>
    <submittedName>
        <fullName evidence="2">Uncharacterized protein</fullName>
    </submittedName>
</protein>
<dbReference type="AlphaFoldDB" id="A0A167AGI0"/>
<feature type="coiled-coil region" evidence="1">
    <location>
        <begin position="69"/>
        <end position="96"/>
    </location>
</feature>
<name>A0A167AGI0_9BACL</name>
<dbReference type="Proteomes" id="UP000077134">
    <property type="component" value="Unassembled WGS sequence"/>
</dbReference>
<dbReference type="STRING" id="1763538.LPB68_08600"/>
<comment type="caution">
    <text evidence="2">The sequence shown here is derived from an EMBL/GenBank/DDBJ whole genome shotgun (WGS) entry which is preliminary data.</text>
</comment>
<dbReference type="RefSeq" id="WP_068661340.1">
    <property type="nucleotide sequence ID" value="NZ_CP017770.1"/>
</dbReference>
<gene>
    <name evidence="2" type="ORF">PNBC_20750</name>
</gene>
<evidence type="ECO:0000256" key="1">
    <source>
        <dbReference type="SAM" id="Coils"/>
    </source>
</evidence>
<sequence length="306" mass="36845">MTCTHCGKEMDEKYIIDARGTEYCSEDCMEEYQDKHDIEPHPYEDSYLILRHAYTELLDTWEQTLCNTVGNLEDVVDELLEEMDELIGEHDDFIRAEGDDGPYAWEIYQYTLKLRELQRCIFAWRPNRKVLYWVDGSIEDYRVSDEQQEEIYNRICTDLYLDGYEEFILYVIKNHQYPWRDRLNYVFDNEEMAQEAFEILKPFCDKRGVELSIVESYKCEAYCGDILEVDADTYINGWFYCYSCKGNGEHGIFTPQELEAELQYYEGNEEERQVVIYERRDWCFPYKKKIKRTCREFEVEVPGWAE</sequence>
<keyword evidence="3" id="KW-1185">Reference proteome</keyword>